<comment type="caution">
    <text evidence="2">The sequence shown here is derived from an EMBL/GenBank/DDBJ whole genome shotgun (WGS) entry which is preliminary data.</text>
</comment>
<accession>A0ABV7D6A5</accession>
<dbReference type="Gene3D" id="3.10.450.50">
    <property type="match status" value="1"/>
</dbReference>
<dbReference type="InterPro" id="IPR032710">
    <property type="entry name" value="NTF2-like_dom_sf"/>
</dbReference>
<feature type="domain" description="SnoaL-like" evidence="1">
    <location>
        <begin position="8"/>
        <end position="101"/>
    </location>
</feature>
<organism evidence="2 3">
    <name type="scientific">Kordiimonas pumila</name>
    <dbReference type="NCBI Taxonomy" id="2161677"/>
    <lineage>
        <taxon>Bacteria</taxon>
        <taxon>Pseudomonadati</taxon>
        <taxon>Pseudomonadota</taxon>
        <taxon>Alphaproteobacteria</taxon>
        <taxon>Kordiimonadales</taxon>
        <taxon>Kordiimonadaceae</taxon>
        <taxon>Kordiimonas</taxon>
    </lineage>
</organism>
<dbReference type="Proteomes" id="UP001595444">
    <property type="component" value="Unassembled WGS sequence"/>
</dbReference>
<dbReference type="CDD" id="cd00531">
    <property type="entry name" value="NTF2_like"/>
    <property type="match status" value="1"/>
</dbReference>
<gene>
    <name evidence="2" type="ORF">ACFOKA_10045</name>
</gene>
<evidence type="ECO:0000313" key="2">
    <source>
        <dbReference type="EMBL" id="MFC3052244.1"/>
    </source>
</evidence>
<dbReference type="EMBL" id="JBHRSL010000010">
    <property type="protein sequence ID" value="MFC3052244.1"/>
    <property type="molecule type" value="Genomic_DNA"/>
</dbReference>
<evidence type="ECO:0000259" key="1">
    <source>
        <dbReference type="Pfam" id="PF12680"/>
    </source>
</evidence>
<reference evidence="3" key="1">
    <citation type="journal article" date="2019" name="Int. J. Syst. Evol. Microbiol.">
        <title>The Global Catalogue of Microorganisms (GCM) 10K type strain sequencing project: providing services to taxonomists for standard genome sequencing and annotation.</title>
        <authorList>
            <consortium name="The Broad Institute Genomics Platform"/>
            <consortium name="The Broad Institute Genome Sequencing Center for Infectious Disease"/>
            <person name="Wu L."/>
            <person name="Ma J."/>
        </authorList>
    </citation>
    <scope>NUCLEOTIDE SEQUENCE [LARGE SCALE GENOMIC DNA]</scope>
    <source>
        <strain evidence="3">KCTC 62164</strain>
    </source>
</reference>
<sequence length="119" mass="13719">MLLGNIISEYYSRIDSCDIEWVIKLFAENAIYHRADSAYCGRNQIHKFFTDGRKIRGDHILDSIWSFDHRVICTGTFKGVGAAGDPRKVGFSDFWAFDQKHLVVERQTYLALGHQYVAE</sequence>
<keyword evidence="3" id="KW-1185">Reference proteome</keyword>
<evidence type="ECO:0000313" key="3">
    <source>
        <dbReference type="Proteomes" id="UP001595444"/>
    </source>
</evidence>
<dbReference type="RefSeq" id="WP_194214078.1">
    <property type="nucleotide sequence ID" value="NZ_CP061205.1"/>
</dbReference>
<dbReference type="Pfam" id="PF12680">
    <property type="entry name" value="SnoaL_2"/>
    <property type="match status" value="1"/>
</dbReference>
<protein>
    <submittedName>
        <fullName evidence="2">Nuclear transport factor 2 family protein</fullName>
    </submittedName>
</protein>
<proteinExistence type="predicted"/>
<dbReference type="InterPro" id="IPR037401">
    <property type="entry name" value="SnoaL-like"/>
</dbReference>
<dbReference type="SUPFAM" id="SSF54427">
    <property type="entry name" value="NTF2-like"/>
    <property type="match status" value="1"/>
</dbReference>
<name>A0ABV7D6A5_9PROT</name>